<protein>
    <recommendedName>
        <fullName evidence="3">Endonuclease/exonuclease/phosphatase domain-containing protein</fullName>
    </recommendedName>
</protein>
<proteinExistence type="predicted"/>
<sequence>MARWAAGRLGEVLEVDFRSNRLVWVTQYIRVKVAVKPKTTGDLLVLTRLYPRLTPPILIFLPLATLGLPNPVFSSIQVHNRKDLGIDLPQLLLWGQRLRRLPVAFSIGRRLREGAGLYGLLHHVALSLDQGQMRAALPCSGAWTTERCLPQRVWCRISVQKGNRDWIKRKYSHALPNHHMSEEAAWQASVEFEMNFERRHAKENDILQEYSGIAERVQVDRGLGLACVGMGQGSPFLKSVLAQSSFHLMDLNDSLGDISIRAQNGPPVQISEQVISESAEAKVILDRHKDRKGKGLWVNQVRIGPRDLGISIGHKRRGLDSEKADPHKIKKEAKGTICRGAGLEADIQHKLGGDVLLQPFAQWVKPKKSNSNFGVKQKPQVEVRGNKGKGGNKGDDHSAIHCMSVKRGLIFAWHRKVDFDLMALNPHLCSVVFFGEPFDQPWALSLIHSPCDTRQKEEFWDEVGSTGALFGGPWIILGDFNALSGPHEKWGGRVSHPQSNLGRLN</sequence>
<accession>A0A6A1W4Z3</accession>
<dbReference type="OrthoDB" id="1881450at2759"/>
<evidence type="ECO:0000313" key="1">
    <source>
        <dbReference type="EMBL" id="KAB1220205.1"/>
    </source>
</evidence>
<gene>
    <name evidence="1" type="ORF">CJ030_MR3G017029</name>
</gene>
<dbReference type="EMBL" id="RXIC02000021">
    <property type="protein sequence ID" value="KAB1220205.1"/>
    <property type="molecule type" value="Genomic_DNA"/>
</dbReference>
<organism evidence="1 2">
    <name type="scientific">Morella rubra</name>
    <name type="common">Chinese bayberry</name>
    <dbReference type="NCBI Taxonomy" id="262757"/>
    <lineage>
        <taxon>Eukaryota</taxon>
        <taxon>Viridiplantae</taxon>
        <taxon>Streptophyta</taxon>
        <taxon>Embryophyta</taxon>
        <taxon>Tracheophyta</taxon>
        <taxon>Spermatophyta</taxon>
        <taxon>Magnoliopsida</taxon>
        <taxon>eudicotyledons</taxon>
        <taxon>Gunneridae</taxon>
        <taxon>Pentapetalae</taxon>
        <taxon>rosids</taxon>
        <taxon>fabids</taxon>
        <taxon>Fagales</taxon>
        <taxon>Myricaceae</taxon>
        <taxon>Morella</taxon>
    </lineage>
</organism>
<reference evidence="1 2" key="1">
    <citation type="journal article" date="2019" name="Plant Biotechnol. J.">
        <title>The red bayberry genome and genetic basis of sex determination.</title>
        <authorList>
            <person name="Jia H.M."/>
            <person name="Jia H.J."/>
            <person name="Cai Q.L."/>
            <person name="Wang Y."/>
            <person name="Zhao H.B."/>
            <person name="Yang W.F."/>
            <person name="Wang G.Y."/>
            <person name="Li Y.H."/>
            <person name="Zhan D.L."/>
            <person name="Shen Y.T."/>
            <person name="Niu Q.F."/>
            <person name="Chang L."/>
            <person name="Qiu J."/>
            <person name="Zhao L."/>
            <person name="Xie H.B."/>
            <person name="Fu W.Y."/>
            <person name="Jin J."/>
            <person name="Li X.W."/>
            <person name="Jiao Y."/>
            <person name="Zhou C.C."/>
            <person name="Tu T."/>
            <person name="Chai C.Y."/>
            <person name="Gao J.L."/>
            <person name="Fan L.J."/>
            <person name="van de Weg E."/>
            <person name="Wang J.Y."/>
            <person name="Gao Z.S."/>
        </authorList>
    </citation>
    <scope>NUCLEOTIDE SEQUENCE [LARGE SCALE GENOMIC DNA]</scope>
    <source>
        <tissue evidence="1">Leaves</tissue>
    </source>
</reference>
<keyword evidence="2" id="KW-1185">Reference proteome</keyword>
<dbReference type="Proteomes" id="UP000516437">
    <property type="component" value="Chromosome 3"/>
</dbReference>
<evidence type="ECO:0000313" key="2">
    <source>
        <dbReference type="Proteomes" id="UP000516437"/>
    </source>
</evidence>
<dbReference type="AlphaFoldDB" id="A0A6A1W4Z3"/>
<name>A0A6A1W4Z3_9ROSI</name>
<evidence type="ECO:0008006" key="3">
    <source>
        <dbReference type="Google" id="ProtNLM"/>
    </source>
</evidence>
<comment type="caution">
    <text evidence="1">The sequence shown here is derived from an EMBL/GenBank/DDBJ whole genome shotgun (WGS) entry which is preliminary data.</text>
</comment>